<dbReference type="AlphaFoldDB" id="A0A382ZDY7"/>
<organism evidence="1">
    <name type="scientific">marine metagenome</name>
    <dbReference type="NCBI Taxonomy" id="408172"/>
    <lineage>
        <taxon>unclassified sequences</taxon>
        <taxon>metagenomes</taxon>
        <taxon>ecological metagenomes</taxon>
    </lineage>
</organism>
<proteinExistence type="predicted"/>
<dbReference type="EMBL" id="UINC01183162">
    <property type="protein sequence ID" value="SVD93766.1"/>
    <property type="molecule type" value="Genomic_DNA"/>
</dbReference>
<evidence type="ECO:0000313" key="1">
    <source>
        <dbReference type="EMBL" id="SVD93766.1"/>
    </source>
</evidence>
<accession>A0A382ZDY7</accession>
<protein>
    <recommendedName>
        <fullName evidence="2">Protein kinase domain-containing protein</fullName>
    </recommendedName>
</protein>
<sequence length="159" mass="18143">MNKENNLKTNPRIIDSLPILSHYGFLPKKLIGIGKDAVSFIAKKENNLFVVKVLSAYAKKFLPITKDVLSKCKSNNFFDVSILEDKIIVYNYINLESTNLSIKKFLNNLIYICDFQKELLEKNLVMWDLGITGANYMISETGMKIVDYGGNAFLYTNKN</sequence>
<feature type="non-terminal residue" evidence="1">
    <location>
        <position position="1"/>
    </location>
</feature>
<gene>
    <name evidence="1" type="ORF">METZ01_LOCUS446620</name>
</gene>
<reference evidence="1" key="1">
    <citation type="submission" date="2018-05" db="EMBL/GenBank/DDBJ databases">
        <authorList>
            <person name="Lanie J.A."/>
            <person name="Ng W.-L."/>
            <person name="Kazmierczak K.M."/>
            <person name="Andrzejewski T.M."/>
            <person name="Davidsen T.M."/>
            <person name="Wayne K.J."/>
            <person name="Tettelin H."/>
            <person name="Glass J.I."/>
            <person name="Rusch D."/>
            <person name="Podicherti R."/>
            <person name="Tsui H.-C.T."/>
            <person name="Winkler M.E."/>
        </authorList>
    </citation>
    <scope>NUCLEOTIDE SEQUENCE</scope>
</reference>
<name>A0A382ZDY7_9ZZZZ</name>
<evidence type="ECO:0008006" key="2">
    <source>
        <dbReference type="Google" id="ProtNLM"/>
    </source>
</evidence>
<feature type="non-terminal residue" evidence="1">
    <location>
        <position position="159"/>
    </location>
</feature>